<accession>R7Q6M7</accession>
<dbReference type="Proteomes" id="UP000012073">
    <property type="component" value="Unassembled WGS sequence"/>
</dbReference>
<evidence type="ECO:0000313" key="1">
    <source>
        <dbReference type="EMBL" id="CDF33016.1"/>
    </source>
</evidence>
<dbReference type="EMBL" id="HG001630">
    <property type="protein sequence ID" value="CDF33016.1"/>
    <property type="molecule type" value="Genomic_DNA"/>
</dbReference>
<protein>
    <recommendedName>
        <fullName evidence="3">Sulfotransferase domain-containing protein</fullName>
    </recommendedName>
</protein>
<sequence>MKTGSTAVTVALGTLLQRHDEAFLKCTLWPCGEYATELCLQRKPKIHLIDHIAMGVDTTHCLRRMGFYSVTSIRDPAERWNSAYKYNRWKKGNDYGISHNATYDDFMMKMPNCALLRYYDLGSSTCRGGTDDPEFQKRVQNIVTRFDEIIDLYGEAVTDLHKRLMPFLAQENVSEKKSVGNVPRDRMVYEQVLYEALVMRRFELAANPDPKRRLCKEPRVPK</sequence>
<dbReference type="GeneID" id="17320536"/>
<evidence type="ECO:0008006" key="3">
    <source>
        <dbReference type="Google" id="ProtNLM"/>
    </source>
</evidence>
<gene>
    <name evidence="1" type="ORF">CHC_T00001846001</name>
</gene>
<proteinExistence type="predicted"/>
<dbReference type="Gene3D" id="3.40.50.300">
    <property type="entry name" value="P-loop containing nucleotide triphosphate hydrolases"/>
    <property type="match status" value="1"/>
</dbReference>
<name>R7Q6M7_CHOCR</name>
<dbReference type="AlphaFoldDB" id="R7Q6M7"/>
<dbReference type="PhylomeDB" id="R7Q6M7"/>
<dbReference type="RefSeq" id="XP_005712819.1">
    <property type="nucleotide sequence ID" value="XM_005712762.1"/>
</dbReference>
<evidence type="ECO:0000313" key="2">
    <source>
        <dbReference type="Proteomes" id="UP000012073"/>
    </source>
</evidence>
<dbReference type="Gramene" id="CDF33016">
    <property type="protein sequence ID" value="CDF33016"/>
    <property type="gene ID" value="CHC_T00001846001"/>
</dbReference>
<dbReference type="InterPro" id="IPR027417">
    <property type="entry name" value="P-loop_NTPase"/>
</dbReference>
<organism evidence="1 2">
    <name type="scientific">Chondrus crispus</name>
    <name type="common">Carrageen Irish moss</name>
    <name type="synonym">Polymorpha crispa</name>
    <dbReference type="NCBI Taxonomy" id="2769"/>
    <lineage>
        <taxon>Eukaryota</taxon>
        <taxon>Rhodophyta</taxon>
        <taxon>Florideophyceae</taxon>
        <taxon>Rhodymeniophycidae</taxon>
        <taxon>Gigartinales</taxon>
        <taxon>Gigartinaceae</taxon>
        <taxon>Chondrus</taxon>
    </lineage>
</organism>
<dbReference type="KEGG" id="ccp:CHC_T00001846001"/>
<keyword evidence="2" id="KW-1185">Reference proteome</keyword>
<reference evidence="2" key="1">
    <citation type="journal article" date="2013" name="Proc. Natl. Acad. Sci. U.S.A.">
        <title>Genome structure and metabolic features in the red seaweed Chondrus crispus shed light on evolution of the Archaeplastida.</title>
        <authorList>
            <person name="Collen J."/>
            <person name="Porcel B."/>
            <person name="Carre W."/>
            <person name="Ball S.G."/>
            <person name="Chaparro C."/>
            <person name="Tonon T."/>
            <person name="Barbeyron T."/>
            <person name="Michel G."/>
            <person name="Noel B."/>
            <person name="Valentin K."/>
            <person name="Elias M."/>
            <person name="Artiguenave F."/>
            <person name="Arun A."/>
            <person name="Aury J.M."/>
            <person name="Barbosa-Neto J.F."/>
            <person name="Bothwell J.H."/>
            <person name="Bouget F.Y."/>
            <person name="Brillet L."/>
            <person name="Cabello-Hurtado F."/>
            <person name="Capella-Gutierrez S."/>
            <person name="Charrier B."/>
            <person name="Cladiere L."/>
            <person name="Cock J.M."/>
            <person name="Coelho S.M."/>
            <person name="Colleoni C."/>
            <person name="Czjzek M."/>
            <person name="Da Silva C."/>
            <person name="Delage L."/>
            <person name="Denoeud F."/>
            <person name="Deschamps P."/>
            <person name="Dittami S.M."/>
            <person name="Gabaldon T."/>
            <person name="Gachon C.M."/>
            <person name="Groisillier A."/>
            <person name="Herve C."/>
            <person name="Jabbari K."/>
            <person name="Katinka M."/>
            <person name="Kloareg B."/>
            <person name="Kowalczyk N."/>
            <person name="Labadie K."/>
            <person name="Leblanc C."/>
            <person name="Lopez P.J."/>
            <person name="McLachlan D.H."/>
            <person name="Meslet-Cladiere L."/>
            <person name="Moustafa A."/>
            <person name="Nehr Z."/>
            <person name="Nyvall Collen P."/>
            <person name="Panaud O."/>
            <person name="Partensky F."/>
            <person name="Poulain J."/>
            <person name="Rensing S.A."/>
            <person name="Rousvoal S."/>
            <person name="Samson G."/>
            <person name="Symeonidi A."/>
            <person name="Weissenbach J."/>
            <person name="Zambounis A."/>
            <person name="Wincker P."/>
            <person name="Boyen C."/>
        </authorList>
    </citation>
    <scope>NUCLEOTIDE SEQUENCE [LARGE SCALE GENOMIC DNA]</scope>
    <source>
        <strain evidence="2">cv. Stackhouse</strain>
    </source>
</reference>
<dbReference type="SUPFAM" id="SSF52540">
    <property type="entry name" value="P-loop containing nucleoside triphosphate hydrolases"/>
    <property type="match status" value="1"/>
</dbReference>